<evidence type="ECO:0000313" key="3">
    <source>
        <dbReference type="Proteomes" id="UP000560069"/>
    </source>
</evidence>
<reference evidence="2 3" key="1">
    <citation type="submission" date="2020-07" db="EMBL/GenBank/DDBJ databases">
        <title>Sequencing the genomes of 1000 actinobacteria strains.</title>
        <authorList>
            <person name="Klenk H.-P."/>
        </authorList>
    </citation>
    <scope>NUCLEOTIDE SEQUENCE [LARGE SCALE GENOMIC DNA]</scope>
    <source>
        <strain evidence="2 3">DSM 15664</strain>
    </source>
</reference>
<evidence type="ECO:0000313" key="2">
    <source>
        <dbReference type="EMBL" id="NYJ15917.1"/>
    </source>
</evidence>
<accession>A0A7Z0E7S7</accession>
<name>A0A7Z0E7S7_9MICC</name>
<comment type="caution">
    <text evidence="2">The sequence shown here is derived from an EMBL/GenBank/DDBJ whole genome shotgun (WGS) entry which is preliminary data.</text>
</comment>
<organism evidence="2 3">
    <name type="scientific">Nesterenkonia sandarakina</name>
    <dbReference type="NCBI Taxonomy" id="272918"/>
    <lineage>
        <taxon>Bacteria</taxon>
        <taxon>Bacillati</taxon>
        <taxon>Actinomycetota</taxon>
        <taxon>Actinomycetes</taxon>
        <taxon>Micrococcales</taxon>
        <taxon>Micrococcaceae</taxon>
        <taxon>Nesterenkonia</taxon>
    </lineage>
</organism>
<dbReference type="EMBL" id="JACCFQ010000001">
    <property type="protein sequence ID" value="NYJ15917.1"/>
    <property type="molecule type" value="Genomic_DNA"/>
</dbReference>
<sequence length="29" mass="2979">MKAAQGKRKPLGRKTRGLSLAPNGKAGGE</sequence>
<evidence type="ECO:0000256" key="1">
    <source>
        <dbReference type="SAM" id="MobiDB-lite"/>
    </source>
</evidence>
<dbReference type="Proteomes" id="UP000560069">
    <property type="component" value="Unassembled WGS sequence"/>
</dbReference>
<feature type="compositionally biased region" description="Basic residues" evidence="1">
    <location>
        <begin position="1"/>
        <end position="16"/>
    </location>
</feature>
<keyword evidence="3" id="KW-1185">Reference proteome</keyword>
<protein>
    <submittedName>
        <fullName evidence="2">Uncharacterized protein</fullName>
    </submittedName>
</protein>
<gene>
    <name evidence="2" type="ORF">HNR11_000451</name>
</gene>
<dbReference type="AlphaFoldDB" id="A0A7Z0E7S7"/>
<proteinExistence type="predicted"/>
<feature type="region of interest" description="Disordered" evidence="1">
    <location>
        <begin position="1"/>
        <end position="29"/>
    </location>
</feature>